<reference evidence="9" key="1">
    <citation type="journal article" date="2019" name="Int. J. Syst. Evol. Microbiol.">
        <title>The Global Catalogue of Microorganisms (GCM) 10K type strain sequencing project: providing services to taxonomists for standard genome sequencing and annotation.</title>
        <authorList>
            <consortium name="The Broad Institute Genomics Platform"/>
            <consortium name="The Broad Institute Genome Sequencing Center for Infectious Disease"/>
            <person name="Wu L."/>
            <person name="Ma J."/>
        </authorList>
    </citation>
    <scope>NUCLEOTIDE SEQUENCE [LARGE SCALE GENOMIC DNA]</scope>
    <source>
        <strain evidence="9">JCM 17805</strain>
    </source>
</reference>
<dbReference type="RefSeq" id="WP_345198241.1">
    <property type="nucleotide sequence ID" value="NZ_BAABFL010000462.1"/>
</dbReference>
<dbReference type="InterPro" id="IPR036188">
    <property type="entry name" value="FAD/NAD-bd_sf"/>
</dbReference>
<dbReference type="InterPro" id="IPR050281">
    <property type="entry name" value="Flavin_monoamine_oxidase"/>
</dbReference>
<keyword evidence="9" id="KW-1185">Reference proteome</keyword>
<gene>
    <name evidence="8" type="primary">iaaM</name>
    <name evidence="8" type="ORF">GCM10023116_40760</name>
</gene>
<dbReference type="Gene3D" id="3.50.50.60">
    <property type="entry name" value="FAD/NAD(P)-binding domain"/>
    <property type="match status" value="1"/>
</dbReference>
<name>A0ABP8V7D5_9GAMM</name>
<dbReference type="Gene3D" id="3.90.660.10">
    <property type="match status" value="1"/>
</dbReference>
<evidence type="ECO:0000313" key="8">
    <source>
        <dbReference type="EMBL" id="GAA4651792.1"/>
    </source>
</evidence>
<dbReference type="Proteomes" id="UP001500604">
    <property type="component" value="Unassembled WGS sequence"/>
</dbReference>
<feature type="domain" description="Amine oxidase" evidence="7">
    <location>
        <begin position="63"/>
        <end position="544"/>
    </location>
</feature>
<dbReference type="Pfam" id="PF01593">
    <property type="entry name" value="Amino_oxidase"/>
    <property type="match status" value="1"/>
</dbReference>
<evidence type="ECO:0000256" key="3">
    <source>
        <dbReference type="ARBA" id="ARBA00012535"/>
    </source>
</evidence>
<organism evidence="8 9">
    <name type="scientific">Kistimonas scapharcae</name>
    <dbReference type="NCBI Taxonomy" id="1036133"/>
    <lineage>
        <taxon>Bacteria</taxon>
        <taxon>Pseudomonadati</taxon>
        <taxon>Pseudomonadota</taxon>
        <taxon>Gammaproteobacteria</taxon>
        <taxon>Oceanospirillales</taxon>
        <taxon>Endozoicomonadaceae</taxon>
        <taxon>Kistimonas</taxon>
    </lineage>
</organism>
<evidence type="ECO:0000259" key="7">
    <source>
        <dbReference type="Pfam" id="PF01593"/>
    </source>
</evidence>
<accession>A0ABP8V7D5</accession>
<evidence type="ECO:0000313" key="9">
    <source>
        <dbReference type="Proteomes" id="UP001500604"/>
    </source>
</evidence>
<dbReference type="PANTHER" id="PTHR10742:SF342">
    <property type="entry name" value="AMINE OXIDASE"/>
    <property type="match status" value="1"/>
</dbReference>
<sequence length="570" mass="63426">MTFFVTRKSGLPRAESDQLQKSFIDILYDHRKFLDDHGGFLGPESLARLCGDKKIAIIGAGPAGLASAWLLMKMGLKPDIYEAEEARVGGRIWTHHCTDAPHALFEMGAMRVPPSEQVFKYFADLYRMPSGPFPDPGIVDTRLQYQGKTYDWDEGGDVPAIFQGVKEDWEALVTEKMEPIANCLKDGDFDQAQTQWQALLTGKDTGWSNLSFYGALKQQFPHWTAREFDLFGTLGIGSGGFGPLYAVNFAEIARLVINGLEDSQEFYPEGMDKLVDGLYSTQTPIHGTTPHSLETWSQIRFNQPVKSVTSKSDGGVEVKSIDPCGHTCTEDYDAVIVATTTRSMEIDLRLTNPVETSPLNNDEITAVQNLHLMNSSKLFLRTRTKFWTTKEWKASNLPENIQTDGLCRGVYCLDYPGTDSGVVLLSYTWGDDSTKLIALDVEKRKEILLNSLESACPEFVEKLREEICDSKNVDWQLEPNYFGAFKLNQPGQDLENQHLYSQFLSVKNPTTDKGVYLAGDSVSWSGGWIEGALQTAMNASAAVIARLAGEQALHPNNPLEQTSDLFDYGT</sequence>
<dbReference type="EMBL" id="BAABFL010000462">
    <property type="protein sequence ID" value="GAA4651792.1"/>
    <property type="molecule type" value="Genomic_DNA"/>
</dbReference>
<protein>
    <recommendedName>
        <fullName evidence="4">Tryptophan 2-monooxygenase</fullName>
        <ecNumber evidence="3">1.13.12.3</ecNumber>
    </recommendedName>
</protein>
<dbReference type="EC" id="1.13.12.3" evidence="3"/>
<dbReference type="InterPro" id="IPR002937">
    <property type="entry name" value="Amino_oxidase"/>
</dbReference>
<keyword evidence="5" id="KW-0073">Auxin biosynthesis</keyword>
<comment type="pathway">
    <text evidence="1">Plant hormone metabolism; auxin biosynthesis.</text>
</comment>
<comment type="caution">
    <text evidence="8">The sequence shown here is derived from an EMBL/GenBank/DDBJ whole genome shotgun (WGS) entry which is preliminary data.</text>
</comment>
<evidence type="ECO:0000256" key="1">
    <source>
        <dbReference type="ARBA" id="ARBA00004814"/>
    </source>
</evidence>
<evidence type="ECO:0000256" key="4">
    <source>
        <dbReference type="ARBA" id="ARBA00017871"/>
    </source>
</evidence>
<comment type="similarity">
    <text evidence="2">Belongs to the tryptophan 2-monooxygenase family.</text>
</comment>
<dbReference type="Gene3D" id="1.10.405.40">
    <property type="match status" value="1"/>
</dbReference>
<evidence type="ECO:0000256" key="5">
    <source>
        <dbReference type="ARBA" id="ARBA00023070"/>
    </source>
</evidence>
<evidence type="ECO:0000256" key="6">
    <source>
        <dbReference type="ARBA" id="ARBA00047321"/>
    </source>
</evidence>
<proteinExistence type="inferred from homology"/>
<dbReference type="SUPFAM" id="SSF54373">
    <property type="entry name" value="FAD-linked reductases, C-terminal domain"/>
    <property type="match status" value="1"/>
</dbReference>
<evidence type="ECO:0000256" key="2">
    <source>
        <dbReference type="ARBA" id="ARBA00005833"/>
    </source>
</evidence>
<comment type="catalytic activity">
    <reaction evidence="6">
        <text>L-tryptophan + O2 = indole-3-acetamide + CO2 + H2O</text>
        <dbReference type="Rhea" id="RHEA:16165"/>
        <dbReference type="ChEBI" id="CHEBI:15377"/>
        <dbReference type="ChEBI" id="CHEBI:15379"/>
        <dbReference type="ChEBI" id="CHEBI:16031"/>
        <dbReference type="ChEBI" id="CHEBI:16526"/>
        <dbReference type="ChEBI" id="CHEBI:57912"/>
        <dbReference type="EC" id="1.13.12.3"/>
    </reaction>
</comment>
<dbReference type="PANTHER" id="PTHR10742">
    <property type="entry name" value="FLAVIN MONOAMINE OXIDASE"/>
    <property type="match status" value="1"/>
</dbReference>
<dbReference type="SUPFAM" id="SSF51905">
    <property type="entry name" value="FAD/NAD(P)-binding domain"/>
    <property type="match status" value="1"/>
</dbReference>